<reference evidence="1" key="1">
    <citation type="journal article" date="2023" name="Mol. Biol. Evol.">
        <title>Third-Generation Sequencing Reveals the Adaptive Role of the Epigenome in Three Deep-Sea Polychaetes.</title>
        <authorList>
            <person name="Perez M."/>
            <person name="Aroh O."/>
            <person name="Sun Y."/>
            <person name="Lan Y."/>
            <person name="Juniper S.K."/>
            <person name="Young C.R."/>
            <person name="Angers B."/>
            <person name="Qian P.Y."/>
        </authorList>
    </citation>
    <scope>NUCLEOTIDE SEQUENCE</scope>
    <source>
        <strain evidence="1">R07B-5</strain>
    </source>
</reference>
<accession>A0AAD9NX71</accession>
<dbReference type="AlphaFoldDB" id="A0AAD9NX71"/>
<gene>
    <name evidence="1" type="ORF">NP493_282g01027</name>
</gene>
<name>A0AAD9NX71_RIDPI</name>
<keyword evidence="2" id="KW-1185">Reference proteome</keyword>
<organism evidence="1 2">
    <name type="scientific">Ridgeia piscesae</name>
    <name type="common">Tubeworm</name>
    <dbReference type="NCBI Taxonomy" id="27915"/>
    <lineage>
        <taxon>Eukaryota</taxon>
        <taxon>Metazoa</taxon>
        <taxon>Spiralia</taxon>
        <taxon>Lophotrochozoa</taxon>
        <taxon>Annelida</taxon>
        <taxon>Polychaeta</taxon>
        <taxon>Sedentaria</taxon>
        <taxon>Canalipalpata</taxon>
        <taxon>Sabellida</taxon>
        <taxon>Siboglinidae</taxon>
        <taxon>Ridgeia</taxon>
    </lineage>
</organism>
<evidence type="ECO:0000313" key="2">
    <source>
        <dbReference type="Proteomes" id="UP001209878"/>
    </source>
</evidence>
<evidence type="ECO:0000313" key="1">
    <source>
        <dbReference type="EMBL" id="KAK2184133.1"/>
    </source>
</evidence>
<proteinExistence type="predicted"/>
<protein>
    <submittedName>
        <fullName evidence="1">Uncharacterized protein</fullName>
    </submittedName>
</protein>
<comment type="caution">
    <text evidence="1">The sequence shown here is derived from an EMBL/GenBank/DDBJ whole genome shotgun (WGS) entry which is preliminary data.</text>
</comment>
<sequence>MCSSRNTCVTRLSNWKHSFVLTSVSLDDLRMGLDEDRCRRVKMCWSKGSRYNFLRGDGTRGVACSDSRGKGGVRRCWLSGRMIHSSDAVRHRRVEPSSGSSVTLMPQTGAAILDCRGLVHTRCSTMACWSGPTSNISIFSWPAINNFWKDLIQGSTTVCRPAPWMQ</sequence>
<dbReference type="Proteomes" id="UP001209878">
    <property type="component" value="Unassembled WGS sequence"/>
</dbReference>
<dbReference type="EMBL" id="JAODUO010000281">
    <property type="protein sequence ID" value="KAK2184133.1"/>
    <property type="molecule type" value="Genomic_DNA"/>
</dbReference>